<dbReference type="EMBL" id="BATC01000011">
    <property type="protein sequence ID" value="GAD58714.1"/>
    <property type="molecule type" value="Genomic_DNA"/>
</dbReference>
<name>A0A8E0KKE4_9CAUL</name>
<organism evidence="2 3">
    <name type="scientific">Brevundimonas abyssalis TAR-001</name>
    <dbReference type="NCBI Taxonomy" id="1391729"/>
    <lineage>
        <taxon>Bacteria</taxon>
        <taxon>Pseudomonadati</taxon>
        <taxon>Pseudomonadota</taxon>
        <taxon>Alphaproteobacteria</taxon>
        <taxon>Caulobacterales</taxon>
        <taxon>Caulobacteraceae</taxon>
        <taxon>Brevundimonas</taxon>
    </lineage>
</organism>
<dbReference type="RefSeq" id="WP_021696810.1">
    <property type="nucleotide sequence ID" value="NZ_BATC01000011.1"/>
</dbReference>
<dbReference type="OrthoDB" id="7193488at2"/>
<feature type="compositionally biased region" description="Basic and acidic residues" evidence="1">
    <location>
        <begin position="63"/>
        <end position="73"/>
    </location>
</feature>
<feature type="region of interest" description="Disordered" evidence="1">
    <location>
        <begin position="1"/>
        <end position="28"/>
    </location>
</feature>
<proteinExistence type="predicted"/>
<sequence length="140" mass="15355">MAERPEEPDEQDQSETFDETHLDDEGDGDVTLEEMDVLDVTQEAGDADDEDLELEDVQALDGVDPRADARTDGGEQPVNELDAESDGEYGADEIEQVPSGLMRNVKGAQGSAAHWESRRLDDDDIDSLGYGPDETQEEAR</sequence>
<dbReference type="AlphaFoldDB" id="A0A8E0KKE4"/>
<evidence type="ECO:0000313" key="3">
    <source>
        <dbReference type="Proteomes" id="UP000016569"/>
    </source>
</evidence>
<evidence type="ECO:0000313" key="2">
    <source>
        <dbReference type="EMBL" id="GAD58714.1"/>
    </source>
</evidence>
<keyword evidence="3" id="KW-1185">Reference proteome</keyword>
<evidence type="ECO:0000256" key="1">
    <source>
        <dbReference type="SAM" id="MobiDB-lite"/>
    </source>
</evidence>
<accession>A0A8E0KKE4</accession>
<dbReference type="Proteomes" id="UP000016569">
    <property type="component" value="Unassembled WGS sequence"/>
</dbReference>
<comment type="caution">
    <text evidence="2">The sequence shown here is derived from an EMBL/GenBank/DDBJ whole genome shotgun (WGS) entry which is preliminary data.</text>
</comment>
<feature type="compositionally biased region" description="Acidic residues" evidence="1">
    <location>
        <begin position="81"/>
        <end position="95"/>
    </location>
</feature>
<feature type="region of interest" description="Disordered" evidence="1">
    <location>
        <begin position="58"/>
        <end position="140"/>
    </location>
</feature>
<protein>
    <submittedName>
        <fullName evidence="2">Uncharacterized protein</fullName>
    </submittedName>
</protein>
<reference evidence="3" key="1">
    <citation type="journal article" date="2013" name="Genome Announc.">
        <title>Draft Genome Sequence of the Dimorphic Prosthecate Bacterium Brevundimonas abyssalis TAR-001T.</title>
        <authorList>
            <person name="Tsubouchi T."/>
            <person name="Nishi S."/>
            <person name="Usui K."/>
            <person name="Shimane Y."/>
            <person name="Takaki Y."/>
            <person name="Maruyama T."/>
            <person name="Hatada Y."/>
        </authorList>
    </citation>
    <scope>NUCLEOTIDE SEQUENCE [LARGE SCALE GENOMIC DNA]</scope>
    <source>
        <strain evidence="3">TAR-001</strain>
    </source>
</reference>
<gene>
    <name evidence="2" type="ORF">MBEBAB_0964</name>
</gene>